<comment type="caution">
    <text evidence="2">The sequence shown here is derived from an EMBL/GenBank/DDBJ whole genome shotgun (WGS) entry which is preliminary data.</text>
</comment>
<feature type="transmembrane region" description="Helical" evidence="1">
    <location>
        <begin position="208"/>
        <end position="229"/>
    </location>
</feature>
<reference evidence="3 4" key="3">
    <citation type="journal article" date="2020" name="BMC Genomics">
        <title>Intraspecific diversification of the crop wild relative Brassica cretica Lam. using demographic model selection.</title>
        <authorList>
            <person name="Kioukis A."/>
            <person name="Michalopoulou V.A."/>
            <person name="Briers L."/>
            <person name="Pirintsos S."/>
            <person name="Studholme D.J."/>
            <person name="Pavlidis P."/>
            <person name="Sarris P.F."/>
        </authorList>
    </citation>
    <scope>NUCLEOTIDE SEQUENCE [LARGE SCALE GENOMIC DNA]</scope>
    <source>
        <strain evidence="4">cv. PFS-1207/04</strain>
        <strain evidence="3">PFS-1207/04</strain>
    </source>
</reference>
<dbReference type="EMBL" id="QGKV02001507">
    <property type="protein sequence ID" value="KAF3532920.1"/>
    <property type="molecule type" value="Genomic_DNA"/>
</dbReference>
<keyword evidence="1" id="KW-0472">Membrane</keyword>
<dbReference type="OrthoDB" id="1135894at2759"/>
<evidence type="ECO:0000313" key="2">
    <source>
        <dbReference type="EMBL" id="KAF2586528.1"/>
    </source>
</evidence>
<organism evidence="2">
    <name type="scientific">Brassica cretica</name>
    <name type="common">Mustard</name>
    <dbReference type="NCBI Taxonomy" id="69181"/>
    <lineage>
        <taxon>Eukaryota</taxon>
        <taxon>Viridiplantae</taxon>
        <taxon>Streptophyta</taxon>
        <taxon>Embryophyta</taxon>
        <taxon>Tracheophyta</taxon>
        <taxon>Spermatophyta</taxon>
        <taxon>Magnoliopsida</taxon>
        <taxon>eudicotyledons</taxon>
        <taxon>Gunneridae</taxon>
        <taxon>Pentapetalae</taxon>
        <taxon>rosids</taxon>
        <taxon>malvids</taxon>
        <taxon>Brassicales</taxon>
        <taxon>Brassicaceae</taxon>
        <taxon>Brassiceae</taxon>
        <taxon>Brassica</taxon>
    </lineage>
</organism>
<sequence length="310" mass="34945">MLQSAPGGRLQSMLGWPCVVLSWNLEDDGHVFPESEDLEIHPSETHGSWMHFFINRSRPLSMSIFRCCIMPLVSIDMNFPTKDPWTFVSGPEAVYNPEVFYEPGGRFEPGGHFWTRRLCGNPEVPSDPEVVFRTLRSNKDPKVVWEPRGHFEPRGCSRPEGRFEPRGCSGPGGRLGTRRFLLDPEDPETAWGPEGTVLRLPRQDYSRYLFGFCILPLGSWPLSSSYVVFYFCRKSLTGLDGAGVGVMNQVPGFAAFHVWRSRGPRCALGCTWVLGIGMFRLMLPAQDPDLRVPDKGTLRVPARRNPEFGP</sequence>
<keyword evidence="1" id="KW-1133">Transmembrane helix</keyword>
<evidence type="ECO:0000313" key="4">
    <source>
        <dbReference type="Proteomes" id="UP000266723"/>
    </source>
</evidence>
<proteinExistence type="predicted"/>
<dbReference type="AlphaFoldDB" id="A0A3N6S320"/>
<accession>A0A3N6S320</accession>
<evidence type="ECO:0000313" key="3">
    <source>
        <dbReference type="EMBL" id="KAF3532920.1"/>
    </source>
</evidence>
<keyword evidence="1" id="KW-0812">Transmembrane</keyword>
<dbReference type="EMBL" id="QGKY02000246">
    <property type="protein sequence ID" value="KAF2586528.1"/>
    <property type="molecule type" value="Genomic_DNA"/>
</dbReference>
<gene>
    <name evidence="3" type="ORF">DY000_02040899</name>
    <name evidence="2" type="ORF">F2Q70_00036196</name>
</gene>
<reference evidence="2" key="1">
    <citation type="submission" date="2019-12" db="EMBL/GenBank/DDBJ databases">
        <title>Genome sequencing and annotation of Brassica cretica.</title>
        <authorList>
            <person name="Studholme D.J."/>
            <person name="Sarris P.F."/>
        </authorList>
    </citation>
    <scope>NUCLEOTIDE SEQUENCE</scope>
    <source>
        <strain evidence="2">PFS-102/07</strain>
        <tissue evidence="2">Leaf</tissue>
    </source>
</reference>
<dbReference type="Proteomes" id="UP000266723">
    <property type="component" value="Unassembled WGS sequence"/>
</dbReference>
<name>A0A3N6S320_BRACR</name>
<evidence type="ECO:0000256" key="1">
    <source>
        <dbReference type="SAM" id="Phobius"/>
    </source>
</evidence>
<reference evidence="3" key="2">
    <citation type="submission" date="2019-12" db="EMBL/GenBank/DDBJ databases">
        <authorList>
            <person name="Studholme D.J."/>
            <person name="Sarris P."/>
        </authorList>
    </citation>
    <scope>NUCLEOTIDE SEQUENCE</scope>
    <source>
        <strain evidence="3">PFS-1207/04</strain>
        <tissue evidence="3">Leaf</tissue>
    </source>
</reference>
<keyword evidence="4" id="KW-1185">Reference proteome</keyword>
<protein>
    <submittedName>
        <fullName evidence="2">Uncharacterized protein</fullName>
    </submittedName>
</protein>